<name>A0ABP9R3A2_9GAMM</name>
<evidence type="ECO:0000313" key="1">
    <source>
        <dbReference type="EMBL" id="GAA5170994.1"/>
    </source>
</evidence>
<evidence type="ECO:0000313" key="2">
    <source>
        <dbReference type="Proteomes" id="UP001500074"/>
    </source>
</evidence>
<proteinExistence type="predicted"/>
<comment type="caution">
    <text evidence="1">The sequence shown here is derived from an EMBL/GenBank/DDBJ whole genome shotgun (WGS) entry which is preliminary data.</text>
</comment>
<organism evidence="1 2">
    <name type="scientific">Modicisalibacter zincidurans</name>
    <dbReference type="NCBI Taxonomy" id="1178777"/>
    <lineage>
        <taxon>Bacteria</taxon>
        <taxon>Pseudomonadati</taxon>
        <taxon>Pseudomonadota</taxon>
        <taxon>Gammaproteobacteria</taxon>
        <taxon>Oceanospirillales</taxon>
        <taxon>Halomonadaceae</taxon>
        <taxon>Modicisalibacter</taxon>
    </lineage>
</organism>
<protein>
    <submittedName>
        <fullName evidence="1">Uncharacterized protein</fullName>
    </submittedName>
</protein>
<sequence>MVTSPKSVIVTAHRRAIIGGFGVSGWQGYGYWFTRGAPGGPAD</sequence>
<gene>
    <name evidence="1" type="ORF">GCM10023342_05120</name>
</gene>
<dbReference type="EMBL" id="BAABKI010000009">
    <property type="protein sequence ID" value="GAA5170994.1"/>
    <property type="molecule type" value="Genomic_DNA"/>
</dbReference>
<accession>A0ABP9R3A2</accession>
<keyword evidence="2" id="KW-1185">Reference proteome</keyword>
<reference evidence="2" key="1">
    <citation type="journal article" date="2019" name="Int. J. Syst. Evol. Microbiol.">
        <title>The Global Catalogue of Microorganisms (GCM) 10K type strain sequencing project: providing services to taxonomists for standard genome sequencing and annotation.</title>
        <authorList>
            <consortium name="The Broad Institute Genomics Platform"/>
            <consortium name="The Broad Institute Genome Sequencing Center for Infectious Disease"/>
            <person name="Wu L."/>
            <person name="Ma J."/>
        </authorList>
    </citation>
    <scope>NUCLEOTIDE SEQUENCE [LARGE SCALE GENOMIC DNA]</scope>
    <source>
        <strain evidence="2">JCM 18472</strain>
    </source>
</reference>
<dbReference type="RefSeq" id="WP_268871185.1">
    <property type="nucleotide sequence ID" value="NZ_BAABKI010000009.1"/>
</dbReference>
<dbReference type="Proteomes" id="UP001500074">
    <property type="component" value="Unassembled WGS sequence"/>
</dbReference>